<feature type="transmembrane region" description="Helical" evidence="11">
    <location>
        <begin position="230"/>
        <end position="253"/>
    </location>
</feature>
<feature type="transmembrane region" description="Helical" evidence="11">
    <location>
        <begin position="6"/>
        <end position="23"/>
    </location>
</feature>
<evidence type="ECO:0000313" key="13">
    <source>
        <dbReference type="EMBL" id="KAF0742320.1"/>
    </source>
</evidence>
<comment type="similarity">
    <text evidence="9">Belongs to the monovalent cation:proton antiporter 1 (CPA1) transporter (TC 2.A.36) family.</text>
</comment>
<feature type="domain" description="Cation/H+ exchanger transmembrane" evidence="12">
    <location>
        <begin position="2"/>
        <end position="319"/>
    </location>
</feature>
<protein>
    <recommendedName>
        <fullName evidence="9">Sodium/hydrogen exchanger</fullName>
    </recommendedName>
</protein>
<sequence>MLYAVVGTMISTFMVGFLTFYAGKMEWIAIDSSSPLEALLFGALISAVDPVATLSILGNPELNLDPLLYSLVFGESVLNDAVSIVLFNTFLKFEESGKEFTYGAIWMLMFEFIMISLGSVVVGFVTGLGCSLLCKNTNLKKYPKYEITMLFLFAYGSYSLAEVMKLSGIMSLFFCGITMAHYNTTNLSSTSQITAESIFQSFALTAEFFVFLYMGMGICVGQFGRWDFKFMVLAIIFCLVSRLFNIYPLSWLANWKRKEKVSMQMQTVLWFAGLRGAMAFALSQDMPGANRDLYTTTTLSVVIFTTIVCGGLTEPLLKKTKLKIDEDELDEFDEEYGLISTQEVSDHQLSPESPGVASIRRMSVESEPSYVESFWGNVDDTYMKPIFGGISRRPSSHTVSTASLSPPLQEETSSPHEH</sequence>
<dbReference type="GO" id="GO:0015385">
    <property type="term" value="F:sodium:proton antiporter activity"/>
    <property type="evidence" value="ECO:0007669"/>
    <property type="project" value="InterPro"/>
</dbReference>
<dbReference type="Proteomes" id="UP000481153">
    <property type="component" value="Unassembled WGS sequence"/>
</dbReference>
<dbReference type="InterPro" id="IPR018422">
    <property type="entry name" value="Cation/H_exchanger_CPA1"/>
</dbReference>
<evidence type="ECO:0000259" key="12">
    <source>
        <dbReference type="Pfam" id="PF00999"/>
    </source>
</evidence>
<feature type="transmembrane region" description="Helical" evidence="11">
    <location>
        <begin position="35"/>
        <end position="56"/>
    </location>
</feature>
<feature type="transmembrane region" description="Helical" evidence="11">
    <location>
        <begin position="103"/>
        <end position="127"/>
    </location>
</feature>
<dbReference type="Pfam" id="PF00999">
    <property type="entry name" value="Na_H_Exchanger"/>
    <property type="match status" value="1"/>
</dbReference>
<dbReference type="VEuPathDB" id="FungiDB:AeMF1_014112"/>
<evidence type="ECO:0000256" key="2">
    <source>
        <dbReference type="ARBA" id="ARBA00022448"/>
    </source>
</evidence>
<dbReference type="InterPro" id="IPR004709">
    <property type="entry name" value="NaH_exchanger"/>
</dbReference>
<feature type="compositionally biased region" description="Polar residues" evidence="10">
    <location>
        <begin position="396"/>
        <end position="412"/>
    </location>
</feature>
<feature type="region of interest" description="Disordered" evidence="10">
    <location>
        <begin position="387"/>
        <end position="418"/>
    </location>
</feature>
<dbReference type="InterPro" id="IPR006153">
    <property type="entry name" value="Cation/H_exchanger_TM"/>
</dbReference>
<evidence type="ECO:0000256" key="5">
    <source>
        <dbReference type="ARBA" id="ARBA00023053"/>
    </source>
</evidence>
<name>A0A6G0XPX9_9STRA</name>
<accession>A0A6G0XPX9</accession>
<comment type="subcellular location">
    <subcellularLocation>
        <location evidence="1">Membrane</location>
        <topology evidence="1">Multi-pass membrane protein</topology>
    </subcellularLocation>
</comment>
<keyword evidence="14" id="KW-1185">Reference proteome</keyword>
<feature type="transmembrane region" description="Helical" evidence="11">
    <location>
        <begin position="294"/>
        <end position="313"/>
    </location>
</feature>
<keyword evidence="6 9" id="KW-0406">Ion transport</keyword>
<dbReference type="AlphaFoldDB" id="A0A6G0XPX9"/>
<dbReference type="PANTHER" id="PTHR10110">
    <property type="entry name" value="SODIUM/HYDROGEN EXCHANGER"/>
    <property type="match status" value="1"/>
</dbReference>
<gene>
    <name evidence="13" type="ORF">Ae201684_002722</name>
</gene>
<feature type="transmembrane region" description="Helical" evidence="11">
    <location>
        <begin position="265"/>
        <end position="282"/>
    </location>
</feature>
<dbReference type="GO" id="GO:0005886">
    <property type="term" value="C:plasma membrane"/>
    <property type="evidence" value="ECO:0007669"/>
    <property type="project" value="TreeGrafter"/>
</dbReference>
<dbReference type="PANTHER" id="PTHR10110:SF187">
    <property type="entry name" value="SODIUM_HYDROGEN EXCHANGER"/>
    <property type="match status" value="1"/>
</dbReference>
<keyword evidence="5" id="KW-0915">Sodium</keyword>
<keyword evidence="8 9" id="KW-0739">Sodium transport</keyword>
<evidence type="ECO:0000256" key="4">
    <source>
        <dbReference type="ARBA" id="ARBA00022989"/>
    </source>
</evidence>
<evidence type="ECO:0000256" key="9">
    <source>
        <dbReference type="RuleBase" id="RU003722"/>
    </source>
</evidence>
<dbReference type="GO" id="GO:0015386">
    <property type="term" value="F:potassium:proton antiporter activity"/>
    <property type="evidence" value="ECO:0007669"/>
    <property type="project" value="TreeGrafter"/>
</dbReference>
<dbReference type="GO" id="GO:0051453">
    <property type="term" value="P:regulation of intracellular pH"/>
    <property type="evidence" value="ECO:0007669"/>
    <property type="project" value="TreeGrafter"/>
</dbReference>
<dbReference type="EMBL" id="VJMJ01000029">
    <property type="protein sequence ID" value="KAF0742320.1"/>
    <property type="molecule type" value="Genomic_DNA"/>
</dbReference>
<keyword evidence="7 11" id="KW-0472">Membrane</keyword>
<evidence type="ECO:0000256" key="1">
    <source>
        <dbReference type="ARBA" id="ARBA00004141"/>
    </source>
</evidence>
<comment type="caution">
    <text evidence="13">The sequence shown here is derived from an EMBL/GenBank/DDBJ whole genome shotgun (WGS) entry which is preliminary data.</text>
</comment>
<evidence type="ECO:0000256" key="6">
    <source>
        <dbReference type="ARBA" id="ARBA00023065"/>
    </source>
</evidence>
<keyword evidence="4 11" id="KW-1133">Transmembrane helix</keyword>
<reference evidence="13 14" key="1">
    <citation type="submission" date="2019-07" db="EMBL/GenBank/DDBJ databases">
        <title>Genomics analysis of Aphanomyces spp. identifies a new class of oomycete effector associated with host adaptation.</title>
        <authorList>
            <person name="Gaulin E."/>
        </authorList>
    </citation>
    <scope>NUCLEOTIDE SEQUENCE [LARGE SCALE GENOMIC DNA]</scope>
    <source>
        <strain evidence="13 14">ATCC 201684</strain>
    </source>
</reference>
<keyword evidence="3 9" id="KW-0812">Transmembrane</keyword>
<evidence type="ECO:0000256" key="10">
    <source>
        <dbReference type="SAM" id="MobiDB-lite"/>
    </source>
</evidence>
<feature type="transmembrane region" description="Helical" evidence="11">
    <location>
        <begin position="147"/>
        <end position="180"/>
    </location>
</feature>
<proteinExistence type="inferred from homology"/>
<evidence type="ECO:0000256" key="3">
    <source>
        <dbReference type="ARBA" id="ARBA00022692"/>
    </source>
</evidence>
<keyword evidence="9" id="KW-0050">Antiport</keyword>
<dbReference type="GO" id="GO:0098719">
    <property type="term" value="P:sodium ion import across plasma membrane"/>
    <property type="evidence" value="ECO:0007669"/>
    <property type="project" value="TreeGrafter"/>
</dbReference>
<dbReference type="Gene3D" id="6.10.140.1330">
    <property type="match status" value="1"/>
</dbReference>
<keyword evidence="2 9" id="KW-0813">Transport</keyword>
<evidence type="ECO:0000256" key="8">
    <source>
        <dbReference type="ARBA" id="ARBA00023201"/>
    </source>
</evidence>
<evidence type="ECO:0000256" key="7">
    <source>
        <dbReference type="ARBA" id="ARBA00023136"/>
    </source>
</evidence>
<feature type="transmembrane region" description="Helical" evidence="11">
    <location>
        <begin position="68"/>
        <end position="91"/>
    </location>
</feature>
<feature type="transmembrane region" description="Helical" evidence="11">
    <location>
        <begin position="201"/>
        <end position="224"/>
    </location>
</feature>
<organism evidence="13 14">
    <name type="scientific">Aphanomyces euteiches</name>
    <dbReference type="NCBI Taxonomy" id="100861"/>
    <lineage>
        <taxon>Eukaryota</taxon>
        <taxon>Sar</taxon>
        <taxon>Stramenopiles</taxon>
        <taxon>Oomycota</taxon>
        <taxon>Saprolegniomycetes</taxon>
        <taxon>Saprolegniales</taxon>
        <taxon>Verrucalvaceae</taxon>
        <taxon>Aphanomyces</taxon>
    </lineage>
</organism>
<dbReference type="NCBIfam" id="TIGR00840">
    <property type="entry name" value="b_cpa1"/>
    <property type="match status" value="1"/>
</dbReference>
<evidence type="ECO:0000313" key="14">
    <source>
        <dbReference type="Proteomes" id="UP000481153"/>
    </source>
</evidence>
<evidence type="ECO:0000256" key="11">
    <source>
        <dbReference type="SAM" id="Phobius"/>
    </source>
</evidence>